<comment type="caution">
    <text evidence="3">The sequence shown here is derived from an EMBL/GenBank/DDBJ whole genome shotgun (WGS) entry which is preliminary data.</text>
</comment>
<reference evidence="3 4" key="1">
    <citation type="submission" date="2019-03" db="EMBL/GenBank/DDBJ databases">
        <title>Genomic Encyclopedia of Type Strains, Phase IV (KMG-IV): sequencing the most valuable type-strain genomes for metagenomic binning, comparative biology and taxonomic classification.</title>
        <authorList>
            <person name="Goeker M."/>
        </authorList>
    </citation>
    <scope>NUCLEOTIDE SEQUENCE [LARGE SCALE GENOMIC DNA]</scope>
    <source>
        <strain evidence="3 4">DSM 24455</strain>
    </source>
</reference>
<dbReference type="Pfam" id="PF21113">
    <property type="entry name" value="LarA_C"/>
    <property type="match status" value="1"/>
</dbReference>
<evidence type="ECO:0000259" key="2">
    <source>
        <dbReference type="Pfam" id="PF21113"/>
    </source>
</evidence>
<dbReference type="Gene3D" id="3.40.50.11440">
    <property type="match status" value="1"/>
</dbReference>
<dbReference type="InterPro" id="IPR048068">
    <property type="entry name" value="LarA-like"/>
</dbReference>
<dbReference type="Proteomes" id="UP000295325">
    <property type="component" value="Unassembled WGS sequence"/>
</dbReference>
<feature type="domain" description="Lactate racemase C-terminal" evidence="2">
    <location>
        <begin position="280"/>
        <end position="417"/>
    </location>
</feature>
<accession>A0A4R7K7H7</accession>
<name>A0A4R7K7H7_9CLOT</name>
<dbReference type="Gene3D" id="3.90.226.30">
    <property type="match status" value="1"/>
</dbReference>
<gene>
    <name evidence="3" type="ORF">EDD71_1531</name>
</gene>
<dbReference type="OrthoDB" id="9770545at2"/>
<dbReference type="Pfam" id="PF09861">
    <property type="entry name" value="Lar_N"/>
    <property type="match status" value="1"/>
</dbReference>
<dbReference type="InterPro" id="IPR043166">
    <property type="entry name" value="LarA-like_C"/>
</dbReference>
<evidence type="ECO:0000313" key="3">
    <source>
        <dbReference type="EMBL" id="TDT45649.1"/>
    </source>
</evidence>
<feature type="domain" description="LarA-like N-terminal" evidence="1">
    <location>
        <begin position="8"/>
        <end position="206"/>
    </location>
</feature>
<dbReference type="InterPro" id="IPR047926">
    <property type="entry name" value="Ni_dep_LarA"/>
</dbReference>
<dbReference type="PANTHER" id="PTHR33171:SF17">
    <property type="entry name" value="LARA-LIKE N-TERMINAL DOMAIN-CONTAINING PROTEIN"/>
    <property type="match status" value="1"/>
</dbReference>
<dbReference type="InterPro" id="IPR018657">
    <property type="entry name" value="LarA-like_N"/>
</dbReference>
<keyword evidence="4" id="KW-1185">Reference proteome</keyword>
<dbReference type="EMBL" id="SOAZ01000053">
    <property type="protein sequence ID" value="TDT45649.1"/>
    <property type="molecule type" value="Genomic_DNA"/>
</dbReference>
<dbReference type="InterPro" id="IPR048520">
    <property type="entry name" value="LarA_C"/>
</dbReference>
<sequence length="428" mass="47518">MAYFKMKYGNEKMDVFIPDEKLLGIIEGNKGCSNKKEEQVILNSLDNPIGTKKLEEIVSPGETVCIVISDITRAWQKMSFYLPYIVERLGMAGVKDEDITFLCATGSHRRQTKEEHDILLGRLAKRFKVIDHDCRDKDNLIYLGKTSFGTPVYINKIAMNCSHIVLTGAIVFHDLAGWSGGKKSIIPGISGYETIMANHSLSLSPNFGEGINPPVRSGNIINNPVHQDMLEAAEFVKPSFLFNVVVDGDGNISGAVAGDYIKAHEAGCKLVDEVDRVYIKQKADLVIASAGGYPKDIDLYQASKALINAKEAVKEGGTIIVLSECVEGVGNNEVQEIIQNFRNNKDREMELRRSYTIAKYSGYLVTEIAENYEVILVSDIDKKLIDRSNITVVRSFDEAINIVYEKKGQDLKIYVMPFAANTLPTLCE</sequence>
<dbReference type="PANTHER" id="PTHR33171">
    <property type="entry name" value="LAR_N DOMAIN-CONTAINING PROTEIN"/>
    <property type="match status" value="1"/>
</dbReference>
<evidence type="ECO:0000259" key="1">
    <source>
        <dbReference type="Pfam" id="PF09861"/>
    </source>
</evidence>
<dbReference type="NCBIfam" id="NF033504">
    <property type="entry name" value="Ni_dep_LarA"/>
    <property type="match status" value="1"/>
</dbReference>
<protein>
    <submittedName>
        <fullName evidence="3">Nickel-dependent lactate racemase</fullName>
    </submittedName>
</protein>
<proteinExistence type="predicted"/>
<dbReference type="AlphaFoldDB" id="A0A4R7K7H7"/>
<organism evidence="3 4">
    <name type="scientific">Fonticella tunisiensis</name>
    <dbReference type="NCBI Taxonomy" id="1096341"/>
    <lineage>
        <taxon>Bacteria</taxon>
        <taxon>Bacillati</taxon>
        <taxon>Bacillota</taxon>
        <taxon>Clostridia</taxon>
        <taxon>Eubacteriales</taxon>
        <taxon>Clostridiaceae</taxon>
        <taxon>Fonticella</taxon>
    </lineage>
</organism>
<evidence type="ECO:0000313" key="4">
    <source>
        <dbReference type="Proteomes" id="UP000295325"/>
    </source>
</evidence>
<dbReference type="RefSeq" id="WP_133629506.1">
    <property type="nucleotide sequence ID" value="NZ_SOAZ01000053.1"/>
</dbReference>
<dbReference type="GO" id="GO:0050043">
    <property type="term" value="F:lactate racemase activity"/>
    <property type="evidence" value="ECO:0007669"/>
    <property type="project" value="InterPro"/>
</dbReference>